<feature type="transmembrane region" description="Helical" evidence="8">
    <location>
        <begin position="429"/>
        <end position="452"/>
    </location>
</feature>
<keyword evidence="6 8" id="KW-1133">Transmembrane helix</keyword>
<keyword evidence="7 8" id="KW-0472">Membrane</keyword>
<evidence type="ECO:0000256" key="7">
    <source>
        <dbReference type="ARBA" id="ARBA00023136"/>
    </source>
</evidence>
<evidence type="ECO:0000256" key="4">
    <source>
        <dbReference type="ARBA" id="ARBA00022679"/>
    </source>
</evidence>
<evidence type="ECO:0000313" key="10">
    <source>
        <dbReference type="EMBL" id="KKR72864.1"/>
    </source>
</evidence>
<dbReference type="GO" id="GO:0000030">
    <property type="term" value="F:mannosyltransferase activity"/>
    <property type="evidence" value="ECO:0007669"/>
    <property type="project" value="InterPro"/>
</dbReference>
<feature type="transmembrane region" description="Helical" evidence="8">
    <location>
        <begin position="130"/>
        <end position="150"/>
    </location>
</feature>
<comment type="subcellular location">
    <subcellularLocation>
        <location evidence="1">Cell membrane</location>
        <topology evidence="1">Multi-pass membrane protein</topology>
    </subcellularLocation>
</comment>
<evidence type="ECO:0000256" key="3">
    <source>
        <dbReference type="ARBA" id="ARBA00022676"/>
    </source>
</evidence>
<gene>
    <name evidence="10" type="ORF">UU14_C0001G0006</name>
</gene>
<dbReference type="InterPro" id="IPR003342">
    <property type="entry name" value="ArnT-like_N"/>
</dbReference>
<dbReference type="GO" id="GO:0009103">
    <property type="term" value="P:lipopolysaccharide biosynthetic process"/>
    <property type="evidence" value="ECO:0007669"/>
    <property type="project" value="UniProtKB-ARBA"/>
</dbReference>
<feature type="transmembrane region" description="Helical" evidence="8">
    <location>
        <begin position="369"/>
        <end position="387"/>
    </location>
</feature>
<dbReference type="Pfam" id="PF02366">
    <property type="entry name" value="PMT"/>
    <property type="match status" value="1"/>
</dbReference>
<evidence type="ECO:0000259" key="9">
    <source>
        <dbReference type="Pfam" id="PF02366"/>
    </source>
</evidence>
<dbReference type="GO" id="GO:0006493">
    <property type="term" value="P:protein O-linked glycosylation"/>
    <property type="evidence" value="ECO:0007669"/>
    <property type="project" value="InterPro"/>
</dbReference>
<evidence type="ECO:0000313" key="11">
    <source>
        <dbReference type="Proteomes" id="UP000034664"/>
    </source>
</evidence>
<organism evidence="10 11">
    <name type="scientific">Candidatus Roizmanbacteria bacterium GW2011_GWB1_40_7</name>
    <dbReference type="NCBI Taxonomy" id="1618482"/>
    <lineage>
        <taxon>Bacteria</taxon>
        <taxon>Candidatus Roizmaniibacteriota</taxon>
    </lineage>
</organism>
<sequence>MGKKKIFLFVIFVVAVVLRFYRIDSIPPSLTWDEAAWGYNAYSLGMDGRDEFGRFLPIDYLESFGDYKPPLYAYLTVLPVKLFGLNEFAVRFPSALFGSLTVLVTYFLVKEIFFRQKEDKKEKMDKKTDTILNYTPLVTTGLLAISPWHINLSRAAFEANIASLFIITGIWLFLYSLRTKSWLLVVSSISFVLSLYTFNTARIVVPLLGTILMAAFFKKLWNMKQIVVTAGIVVVIMSIPVVRFMLTPQAQLRYQEVNIFSDLSIVKDANTSMQTDYNILHDKGYCPECDPVSQKEIPFWSRIIHNRRYRYAIEFIRHYVHHFRPSFLFIQGDGNPKFSTQDVGQFYLWSAPFLILGLLYLIREKRGFWWFVPLWLLIGIIPAATARETPHALRIETTLPTWQILTAYGVLTALLFIKQHIRSAFLKKSAYSILTLVLALNVLYYLHGYYVFYPKEYSEHWQYGYKEAITYAQSEYENYDAIVVTTELGRPYIYALFYTRFSPIKFRSTAQIEREVYGFVHVNQFDKFYFTNDTHTTARKFKHPLVIDVPNNVPDKVPVIKTFNLLSGEPALVSYTYTLL</sequence>
<evidence type="ECO:0000256" key="6">
    <source>
        <dbReference type="ARBA" id="ARBA00022989"/>
    </source>
</evidence>
<dbReference type="GO" id="GO:0016763">
    <property type="term" value="F:pentosyltransferase activity"/>
    <property type="evidence" value="ECO:0007669"/>
    <property type="project" value="TreeGrafter"/>
</dbReference>
<dbReference type="GO" id="GO:0010041">
    <property type="term" value="P:response to iron(III) ion"/>
    <property type="evidence" value="ECO:0007669"/>
    <property type="project" value="TreeGrafter"/>
</dbReference>
<proteinExistence type="predicted"/>
<dbReference type="PANTHER" id="PTHR33908">
    <property type="entry name" value="MANNOSYLTRANSFERASE YKCB-RELATED"/>
    <property type="match status" value="1"/>
</dbReference>
<comment type="caution">
    <text evidence="10">The sequence shown here is derived from an EMBL/GenBank/DDBJ whole genome shotgun (WGS) entry which is preliminary data.</text>
</comment>
<dbReference type="PANTHER" id="PTHR33908:SF3">
    <property type="entry name" value="UNDECAPRENYL PHOSPHATE-ALPHA-4-AMINO-4-DEOXY-L-ARABINOSE ARABINOSYL TRANSFERASE"/>
    <property type="match status" value="1"/>
</dbReference>
<name>A0A0G0T785_9BACT</name>
<accession>A0A0G0T785</accession>
<keyword evidence="5 8" id="KW-0812">Transmembrane</keyword>
<reference evidence="10 11" key="1">
    <citation type="journal article" date="2015" name="Nature">
        <title>rRNA introns, odd ribosomes, and small enigmatic genomes across a large radiation of phyla.</title>
        <authorList>
            <person name="Brown C.T."/>
            <person name="Hug L.A."/>
            <person name="Thomas B.C."/>
            <person name="Sharon I."/>
            <person name="Castelle C.J."/>
            <person name="Singh A."/>
            <person name="Wilkins M.J."/>
            <person name="Williams K.H."/>
            <person name="Banfield J.F."/>
        </authorList>
    </citation>
    <scope>NUCLEOTIDE SEQUENCE [LARGE SCALE GENOMIC DNA]</scope>
</reference>
<dbReference type="InterPro" id="IPR050297">
    <property type="entry name" value="LipidA_mod_glycosyltrf_83"/>
</dbReference>
<dbReference type="GO" id="GO:0005886">
    <property type="term" value="C:plasma membrane"/>
    <property type="evidence" value="ECO:0007669"/>
    <property type="project" value="UniProtKB-SubCell"/>
</dbReference>
<feature type="domain" description="ArnT-like N-terminal" evidence="9">
    <location>
        <begin position="10"/>
        <end position="116"/>
    </location>
</feature>
<feature type="transmembrane region" description="Helical" evidence="8">
    <location>
        <begin position="226"/>
        <end position="246"/>
    </location>
</feature>
<keyword evidence="3" id="KW-0328">Glycosyltransferase</keyword>
<evidence type="ECO:0000256" key="5">
    <source>
        <dbReference type="ARBA" id="ARBA00022692"/>
    </source>
</evidence>
<feature type="transmembrane region" description="Helical" evidence="8">
    <location>
        <begin position="399"/>
        <end position="417"/>
    </location>
</feature>
<dbReference type="AlphaFoldDB" id="A0A0G0T785"/>
<evidence type="ECO:0000256" key="2">
    <source>
        <dbReference type="ARBA" id="ARBA00022475"/>
    </source>
</evidence>
<evidence type="ECO:0000256" key="8">
    <source>
        <dbReference type="SAM" id="Phobius"/>
    </source>
</evidence>
<keyword evidence="4" id="KW-0808">Transferase</keyword>
<feature type="transmembrane region" description="Helical" evidence="8">
    <location>
        <begin position="181"/>
        <end position="198"/>
    </location>
</feature>
<evidence type="ECO:0000256" key="1">
    <source>
        <dbReference type="ARBA" id="ARBA00004651"/>
    </source>
</evidence>
<dbReference type="Proteomes" id="UP000034664">
    <property type="component" value="Unassembled WGS sequence"/>
</dbReference>
<dbReference type="EMBL" id="LBZM01000001">
    <property type="protein sequence ID" value="KKR72864.1"/>
    <property type="molecule type" value="Genomic_DNA"/>
</dbReference>
<protein>
    <recommendedName>
        <fullName evidence="9">ArnT-like N-terminal domain-containing protein</fullName>
    </recommendedName>
</protein>
<keyword evidence="2" id="KW-1003">Cell membrane</keyword>
<feature type="transmembrane region" description="Helical" evidence="8">
    <location>
        <begin position="156"/>
        <end position="174"/>
    </location>
</feature>
<feature type="transmembrane region" description="Helical" evidence="8">
    <location>
        <begin position="88"/>
        <end position="109"/>
    </location>
</feature>